<dbReference type="InterPro" id="IPR008972">
    <property type="entry name" value="Cupredoxin"/>
</dbReference>
<dbReference type="Gene3D" id="2.60.40.420">
    <property type="entry name" value="Cupredoxins - blue copper proteins"/>
    <property type="match status" value="1"/>
</dbReference>
<keyword evidence="2" id="KW-0812">Transmembrane</keyword>
<feature type="region of interest" description="Disordered" evidence="1">
    <location>
        <begin position="175"/>
        <end position="208"/>
    </location>
</feature>
<evidence type="ECO:0000313" key="4">
    <source>
        <dbReference type="Proteomes" id="UP000298493"/>
    </source>
</evidence>
<accession>A0A4Z1NV68</accession>
<feature type="compositionally biased region" description="Low complexity" evidence="1">
    <location>
        <begin position="366"/>
        <end position="383"/>
    </location>
</feature>
<dbReference type="AlphaFoldDB" id="A0A4Z1NV68"/>
<comment type="caution">
    <text evidence="3">The sequence shown here is derived from an EMBL/GenBank/DDBJ whole genome shotgun (WGS) entry which is preliminary data.</text>
</comment>
<keyword evidence="2" id="KW-0472">Membrane</keyword>
<dbReference type="CDD" id="cd00920">
    <property type="entry name" value="Cupredoxin"/>
    <property type="match status" value="1"/>
</dbReference>
<dbReference type="Proteomes" id="UP000298493">
    <property type="component" value="Unassembled WGS sequence"/>
</dbReference>
<name>A0A4Z1NV68_9PEZI</name>
<protein>
    <submittedName>
        <fullName evidence="3">Putative extracellular serine-rich protein</fullName>
    </submittedName>
</protein>
<proteinExistence type="predicted"/>
<dbReference type="EMBL" id="SNSC02000011">
    <property type="protein sequence ID" value="TID20017.1"/>
    <property type="molecule type" value="Genomic_DNA"/>
</dbReference>
<dbReference type="SUPFAM" id="SSF49503">
    <property type="entry name" value="Cupredoxins"/>
    <property type="match status" value="1"/>
</dbReference>
<dbReference type="PANTHER" id="PTHR34883">
    <property type="entry name" value="SERINE-RICH PROTEIN, PUTATIVE-RELATED-RELATED"/>
    <property type="match status" value="1"/>
</dbReference>
<evidence type="ECO:0000256" key="2">
    <source>
        <dbReference type="SAM" id="Phobius"/>
    </source>
</evidence>
<dbReference type="PANTHER" id="PTHR34883:SF8">
    <property type="entry name" value="EXTRACELLULAR SERINE-RICH PROTEIN (AFU_ORTHOLOGUE AFUA_6G00670)"/>
    <property type="match status" value="1"/>
</dbReference>
<organism evidence="3 4">
    <name type="scientific">Venturia nashicola</name>
    <dbReference type="NCBI Taxonomy" id="86259"/>
    <lineage>
        <taxon>Eukaryota</taxon>
        <taxon>Fungi</taxon>
        <taxon>Dikarya</taxon>
        <taxon>Ascomycota</taxon>
        <taxon>Pezizomycotina</taxon>
        <taxon>Dothideomycetes</taxon>
        <taxon>Pleosporomycetidae</taxon>
        <taxon>Venturiales</taxon>
        <taxon>Venturiaceae</taxon>
        <taxon>Venturia</taxon>
    </lineage>
</organism>
<feature type="region of interest" description="Disordered" evidence="1">
    <location>
        <begin position="359"/>
        <end position="388"/>
    </location>
</feature>
<evidence type="ECO:0000313" key="3">
    <source>
        <dbReference type="EMBL" id="TID20017.1"/>
    </source>
</evidence>
<sequence length="584" mass="61672">MRYCQRVSGKGSGKWWLQSRINTLTHTNNTDSFHPLCCTEHAADTGTFFPDHHSDTHQANGTLACMTDAAQRRLISPDPLLMRFRHPIPAGQPPLGLKNYSTTVQHHGIVGWTCLQVLDAMNLWNAVSPNQLTPQRLIVWTPPCILGRICREFKPLSVGFLFALSVSAQSTAGSSTASTRAASSSTSSRVVSSTSSSTRSSATASLTPQTHRINVGQAGAHSFSDNSIFASVGDIIQFVFYQSNHSVIRGEYFEGDGCPNGYCNPCIPYEAIHGESDLSLFSGNQLVTNTPSSTTVAPTDKVWNYTVTNSSMPVWYYCNAIDSCTPNGMVGVINPLESQSITKQIASAKKAAYQIAPGEPLPVEGASPTSSSTATPSSTSDASHPAHKSSLGGGAIAGIVVGAIAILAIAAALFYFMGRSKTYKDMFASSRHGGGVASEHPQSEMGRNDRVGPWIPNPSSIPPYTDNPSVSGHGSQSRGGSYQDHRISQMTYNSMAPSTAEGTFVGYNRNTGEPEFAAEAPAGDVVGHGHGGYSAKTSPAVKQGGWASPGLQPGAVPIVEEQTQVFEAPGDTPGDTPGKTGKAK</sequence>
<feature type="region of interest" description="Disordered" evidence="1">
    <location>
        <begin position="430"/>
        <end position="483"/>
    </location>
</feature>
<feature type="transmembrane region" description="Helical" evidence="2">
    <location>
        <begin position="391"/>
        <end position="416"/>
    </location>
</feature>
<feature type="compositionally biased region" description="Polar residues" evidence="1">
    <location>
        <begin position="466"/>
        <end position="480"/>
    </location>
</feature>
<feature type="compositionally biased region" description="Low complexity" evidence="1">
    <location>
        <begin position="175"/>
        <end position="205"/>
    </location>
</feature>
<dbReference type="STRING" id="86259.A0A4Z1NV68"/>
<dbReference type="InterPro" id="IPR052953">
    <property type="entry name" value="Ser-rich/MCO-related"/>
</dbReference>
<keyword evidence="2" id="KW-1133">Transmembrane helix</keyword>
<keyword evidence="4" id="KW-1185">Reference proteome</keyword>
<gene>
    <name evidence="3" type="ORF">E6O75_ATG07477</name>
</gene>
<evidence type="ECO:0000256" key="1">
    <source>
        <dbReference type="SAM" id="MobiDB-lite"/>
    </source>
</evidence>
<reference evidence="3 4" key="1">
    <citation type="submission" date="2019-04" db="EMBL/GenBank/DDBJ databases">
        <title>High contiguity whole genome sequence and gene annotation resource for two Venturia nashicola isolates.</title>
        <authorList>
            <person name="Prokchorchik M."/>
            <person name="Won K."/>
            <person name="Lee Y."/>
            <person name="Choi E.D."/>
            <person name="Segonzac C."/>
            <person name="Sohn K.H."/>
        </authorList>
    </citation>
    <scope>NUCLEOTIDE SEQUENCE [LARGE SCALE GENOMIC DNA]</scope>
    <source>
        <strain evidence="3 4">PRI2</strain>
    </source>
</reference>